<proteinExistence type="predicted"/>
<reference evidence="2" key="3">
    <citation type="submission" date="2021-06" db="EMBL/GenBank/DDBJ databases">
        <title>Genomic Description and Analysis of Intracellular Bacteria, Candidatus Berkiella cookevillensis and Candidatus Berkiella aquae.</title>
        <authorList>
            <person name="Kidane D.T."/>
            <person name="Mehari Y.T."/>
            <person name="Rice F.C."/>
            <person name="Arivett B.A."/>
            <person name="Farone A.L."/>
            <person name="Berk S.G."/>
            <person name="Farone M.B."/>
        </authorList>
    </citation>
    <scope>NUCLEOTIDE SEQUENCE</scope>
    <source>
        <strain evidence="2">CC99</strain>
    </source>
</reference>
<dbReference type="InterPro" id="IPR020022">
    <property type="entry name" value="N-acetyl_sugar_amidoTrfase"/>
</dbReference>
<evidence type="ECO:0000313" key="3">
    <source>
        <dbReference type="Proteomes" id="UP000051494"/>
    </source>
</evidence>
<dbReference type="EMBL" id="LKHV02000001">
    <property type="protein sequence ID" value="MCS5707692.1"/>
    <property type="molecule type" value="Genomic_DNA"/>
</dbReference>
<dbReference type="NCBIfam" id="TIGR03573">
    <property type="entry name" value="WbuX"/>
    <property type="match status" value="1"/>
</dbReference>
<gene>
    <name evidence="2" type="ORF">CC99x_002105</name>
    <name evidence="1" type="ORF">CC99x_00709</name>
</gene>
<dbReference type="OrthoDB" id="9765475at2"/>
<accession>A0A0Q9YGL6</accession>
<dbReference type="Proteomes" id="UP000051494">
    <property type="component" value="Unassembled WGS sequence"/>
</dbReference>
<sequence>MKYCQRCIMPATRPGLRLNAEGICAACLWYEQKKTLNWQEKHKEFQDLAQWAKATSRSPWDCVLGVSGGKDSTWQAIVLREQFNLNPLLVQFASSDGTELGRYNIENLVKLDFDLITIQPNPQIAQKLSKRSFLEYGNIHKYAELALFSAPFRVAIDYDIPLVFFGENPALEAGDQNSGEGFDATKIINNNTLGGQSYRMWLEKDEVEEKDLQLYRFPTEDEFHRWQGKGIFMGYYLNWSGWENGIFAIEHGMKCIEADYKDIGIHYKHNSLDSDNGGIVNSMLKQTKLGFGNATEFACYDIRAGRISREEGALLAKLLDGKCHPRYISAYCDWINISENLFWETVKKFRGPMWRQEGAAWIITDPIWKQVNCPEDKYLETIIHKLDTQKKRTQDDSLVGIV</sequence>
<keyword evidence="3" id="KW-1185">Reference proteome</keyword>
<evidence type="ECO:0000313" key="1">
    <source>
        <dbReference type="EMBL" id="KRG19695.1"/>
    </source>
</evidence>
<protein>
    <submittedName>
        <fullName evidence="2">N-acetyl sugar amidotransferase</fullName>
    </submittedName>
</protein>
<dbReference type="AlphaFoldDB" id="A0A0Q9YGL6"/>
<evidence type="ECO:0000313" key="2">
    <source>
        <dbReference type="EMBL" id="MCS5707692.1"/>
    </source>
</evidence>
<dbReference type="RefSeq" id="WP_158003195.1">
    <property type="nucleotide sequence ID" value="NZ_LKHV02000001.1"/>
</dbReference>
<reference evidence="1" key="1">
    <citation type="submission" date="2015-09" db="EMBL/GenBank/DDBJ databases">
        <title>Draft Genome Sequences of Two Novel Amoeba-resistant Intranuclear Bacteria, Candidatus Berkiella cookevillensis and Candidatus Berkiella aquae.</title>
        <authorList>
            <person name="Mehari Y.T."/>
            <person name="Arivett B.A."/>
            <person name="Farone A.L."/>
            <person name="Gunderson J.H."/>
            <person name="Farone M.B."/>
        </authorList>
    </citation>
    <scope>NUCLEOTIDE SEQUENCE [LARGE SCALE GENOMIC DNA]</scope>
    <source>
        <strain evidence="1">CC99</strain>
    </source>
</reference>
<organism evidence="1">
    <name type="scientific">Candidatus Berkiella cookevillensis</name>
    <dbReference type="NCBI Taxonomy" id="437022"/>
    <lineage>
        <taxon>Bacteria</taxon>
        <taxon>Pseudomonadati</taxon>
        <taxon>Pseudomonadota</taxon>
        <taxon>Gammaproteobacteria</taxon>
        <taxon>Candidatus Berkiellales</taxon>
        <taxon>Candidatus Berkiellaceae</taxon>
        <taxon>Candidatus Berkiella</taxon>
    </lineage>
</organism>
<dbReference type="EMBL" id="LKHV01000002">
    <property type="protein sequence ID" value="KRG19695.1"/>
    <property type="molecule type" value="Genomic_DNA"/>
</dbReference>
<reference evidence="2" key="2">
    <citation type="journal article" date="2016" name="Genome Announc.">
        <title>Draft Genome Sequences of Two Novel Amoeba-Resistant Intranuclear Bacteria, 'Candidatus Berkiella cookevillensis' and 'Candidatus Berkiella aquae'.</title>
        <authorList>
            <person name="Mehari Y.T."/>
            <person name="Arivett B.A."/>
            <person name="Farone A.L."/>
            <person name="Gunderson J.H."/>
            <person name="Farone M.B."/>
        </authorList>
    </citation>
    <scope>NUCLEOTIDE SEQUENCE</scope>
    <source>
        <strain evidence="2">CC99</strain>
    </source>
</reference>
<name>A0A0Q9YGL6_9GAMM</name>
<comment type="caution">
    <text evidence="1">The sequence shown here is derived from an EMBL/GenBank/DDBJ whole genome shotgun (WGS) entry which is preliminary data.</text>
</comment>
<dbReference type="SUPFAM" id="SSF52402">
    <property type="entry name" value="Adenine nucleotide alpha hydrolases-like"/>
    <property type="match status" value="1"/>
</dbReference>
<dbReference type="STRING" id="437022.CC99x_00709"/>